<feature type="domain" description="Phosphatidate phosphatase APP1 catalytic" evidence="2">
    <location>
        <begin position="149"/>
        <end position="300"/>
    </location>
</feature>
<protein>
    <submittedName>
        <fullName evidence="3">ABC transporter ATPase</fullName>
    </submittedName>
</protein>
<keyword evidence="4" id="KW-1185">Reference proteome</keyword>
<dbReference type="AlphaFoldDB" id="A0A097ICY1"/>
<feature type="region of interest" description="Disordered" evidence="1">
    <location>
        <begin position="309"/>
        <end position="330"/>
    </location>
</feature>
<proteinExistence type="predicted"/>
<evidence type="ECO:0000313" key="3">
    <source>
        <dbReference type="EMBL" id="AIT59973.1"/>
    </source>
</evidence>
<evidence type="ECO:0000256" key="1">
    <source>
        <dbReference type="SAM" id="MobiDB-lite"/>
    </source>
</evidence>
<dbReference type="InterPro" id="IPR052935">
    <property type="entry name" value="Mg2+_PAP"/>
</dbReference>
<dbReference type="GO" id="GO:0008195">
    <property type="term" value="F:phosphatidate phosphatase activity"/>
    <property type="evidence" value="ECO:0007669"/>
    <property type="project" value="InterPro"/>
</dbReference>
<name>A0A097ICY1_9CORY</name>
<gene>
    <name evidence="3" type="ORF">CDOO_00550</name>
</gene>
<accession>A0A097ICY1</accession>
<dbReference type="RefSeq" id="WP_018022874.1">
    <property type="nucleotide sequence ID" value="NZ_AQUX01000014.1"/>
</dbReference>
<sequence>MGFSDLVRTAENKINEYGVRRKTAAGWVPQIIPYTGYGTTERVHVIGRVLMDDPSFSDANDTKVRQSGSFAYEAQRGYRQFFTIQVGDHPVQVRVGDVSVETFTDSNGYFDVSLDRHGLEPGWREVDVTGENARPVKAKVLITSPEETIGLISDIDDTIMVTNLPRAFNAAYNSWVKKTNNRQPISGMAEFYRELLKDHPNAPVFYLSTGAWNTFSTLEDFIADEGLPQGPLLLTDWGPTPTGLFRNGSEHKKVQLRNLVIDYPNVRWILVGDNGQHDPLNYGDLVIEHPDVVTGIAIRELTPTEHMLSHGTMSSLTGPPRTNREGVPTIYGPDGRALLREYRKAPFVPGK</sequence>
<dbReference type="PANTHER" id="PTHR28208:SF3">
    <property type="entry name" value="PHOSPHATIDATE PHOSPHATASE APP1"/>
    <property type="match status" value="1"/>
</dbReference>
<dbReference type="EMBL" id="CP006764">
    <property type="protein sequence ID" value="AIT59973.1"/>
    <property type="molecule type" value="Genomic_DNA"/>
</dbReference>
<dbReference type="Proteomes" id="UP000029914">
    <property type="component" value="Chromosome"/>
</dbReference>
<dbReference type="HOGENOM" id="CLU_038931_0_0_11"/>
<dbReference type="eggNOG" id="COG4850">
    <property type="taxonomic scope" value="Bacteria"/>
</dbReference>
<dbReference type="OrthoDB" id="9789875at2"/>
<dbReference type="KEGG" id="cdo:CDOO_00550"/>
<dbReference type="InterPro" id="IPR019236">
    <property type="entry name" value="APP1_cat"/>
</dbReference>
<reference evidence="3 4" key="1">
    <citation type="submission" date="2013-09" db="EMBL/GenBank/DDBJ databases">
        <title>Complete genome sequence of Corynebacterium doosanense CAU 212(T) (=DSM 45436(T)), isolated from activated sludge.</title>
        <authorList>
            <person name="Schaffert L."/>
            <person name="Albersmeier A."/>
            <person name="Kalinowski J."/>
            <person name="Ruckert C."/>
        </authorList>
    </citation>
    <scope>NUCLEOTIDE SEQUENCE [LARGE SCALE GENOMIC DNA]</scope>
    <source>
        <strain evidence="3 4">CAU 212</strain>
    </source>
</reference>
<evidence type="ECO:0000259" key="2">
    <source>
        <dbReference type="Pfam" id="PF09949"/>
    </source>
</evidence>
<dbReference type="PANTHER" id="PTHR28208">
    <property type="entry name" value="PHOSPHATIDATE PHOSPHATASE APP1"/>
    <property type="match status" value="1"/>
</dbReference>
<organism evidence="3 4">
    <name type="scientific">Corynebacterium doosanense CAU 212 = DSM 45436</name>
    <dbReference type="NCBI Taxonomy" id="558173"/>
    <lineage>
        <taxon>Bacteria</taxon>
        <taxon>Bacillati</taxon>
        <taxon>Actinomycetota</taxon>
        <taxon>Actinomycetes</taxon>
        <taxon>Mycobacteriales</taxon>
        <taxon>Corynebacteriaceae</taxon>
        <taxon>Corynebacterium</taxon>
    </lineage>
</organism>
<dbReference type="Pfam" id="PF09949">
    <property type="entry name" value="APP1_cat"/>
    <property type="match status" value="1"/>
</dbReference>
<evidence type="ECO:0000313" key="4">
    <source>
        <dbReference type="Proteomes" id="UP000029914"/>
    </source>
</evidence>
<dbReference type="STRING" id="558173.CDOO_00550"/>